<evidence type="ECO:0000313" key="1">
    <source>
        <dbReference type="EMBL" id="KKM68236.1"/>
    </source>
</evidence>
<name>A0A0F9K0K7_9ZZZZ</name>
<protein>
    <submittedName>
        <fullName evidence="1">Uncharacterized protein</fullName>
    </submittedName>
</protein>
<reference evidence="1" key="1">
    <citation type="journal article" date="2015" name="Nature">
        <title>Complex archaea that bridge the gap between prokaryotes and eukaryotes.</title>
        <authorList>
            <person name="Spang A."/>
            <person name="Saw J.H."/>
            <person name="Jorgensen S.L."/>
            <person name="Zaremba-Niedzwiedzka K."/>
            <person name="Martijn J."/>
            <person name="Lind A.E."/>
            <person name="van Eijk R."/>
            <person name="Schleper C."/>
            <person name="Guy L."/>
            <person name="Ettema T.J."/>
        </authorList>
    </citation>
    <scope>NUCLEOTIDE SEQUENCE</scope>
</reference>
<organism evidence="1">
    <name type="scientific">marine sediment metagenome</name>
    <dbReference type="NCBI Taxonomy" id="412755"/>
    <lineage>
        <taxon>unclassified sequences</taxon>
        <taxon>metagenomes</taxon>
        <taxon>ecological metagenomes</taxon>
    </lineage>
</organism>
<accession>A0A0F9K0K7</accession>
<sequence length="61" mass="6883">MDPKPIDLHIQIAEGILEDYRFIDEKGSPIVTEIALREVTCHLLLAIAKSLHKITEKMGDL</sequence>
<proteinExistence type="predicted"/>
<gene>
    <name evidence="1" type="ORF">LCGC14_1462930</name>
</gene>
<dbReference type="EMBL" id="LAZR01010206">
    <property type="protein sequence ID" value="KKM68236.1"/>
    <property type="molecule type" value="Genomic_DNA"/>
</dbReference>
<comment type="caution">
    <text evidence="1">The sequence shown here is derived from an EMBL/GenBank/DDBJ whole genome shotgun (WGS) entry which is preliminary data.</text>
</comment>
<dbReference type="AlphaFoldDB" id="A0A0F9K0K7"/>